<evidence type="ECO:0000256" key="1">
    <source>
        <dbReference type="SAM" id="MobiDB-lite"/>
    </source>
</evidence>
<dbReference type="EMBL" id="NHPB01000006">
    <property type="protein sequence ID" value="OYR73059.1"/>
    <property type="molecule type" value="Genomic_DNA"/>
</dbReference>
<dbReference type="RefSeq" id="WP_094582328.1">
    <property type="nucleotide sequence ID" value="NZ_NHPB01000006.1"/>
</dbReference>
<dbReference type="Proteomes" id="UP000216758">
    <property type="component" value="Unassembled WGS sequence"/>
</dbReference>
<dbReference type="OrthoDB" id="318346at2157"/>
<sequence length="181" mass="19774">MTGTCPVHPSVTLVEDTSYDVPREYCPRCESGEQSGTERQTTAPSGTDPLDFERQRDAESASWKRADPKAALIERRAWNTWLVTLPDSEDAHLVTLQRDHGALVGECVIAENGDQCPARKYNDSDEPCAHQCTVRKAAFGGIEDVYGDVVTIFAADDIGTARADYHIESAMADGGRRGGDR</sequence>
<protein>
    <submittedName>
        <fullName evidence="2">Uncharacterized protein</fullName>
    </submittedName>
</protein>
<comment type="caution">
    <text evidence="2">The sequence shown here is derived from an EMBL/GenBank/DDBJ whole genome shotgun (WGS) entry which is preliminary data.</text>
</comment>
<reference evidence="2 3" key="1">
    <citation type="journal article" date="2014" name="Front. Microbiol.">
        <title>Population and genomic analysis of the genus Halorubrum.</title>
        <authorList>
            <person name="Fullmer M.S."/>
            <person name="Soucy S.M."/>
            <person name="Swithers K.S."/>
            <person name="Makkay A.M."/>
            <person name="Wheeler R."/>
            <person name="Ventosa A."/>
            <person name="Gogarten J.P."/>
            <person name="Papke R.T."/>
        </authorList>
    </citation>
    <scope>NUCLEOTIDE SEQUENCE [LARGE SCALE GENOMIC DNA]</scope>
    <source>
        <strain evidence="2 3">G37</strain>
    </source>
</reference>
<feature type="compositionally biased region" description="Basic and acidic residues" evidence="1">
    <location>
        <begin position="51"/>
        <end position="66"/>
    </location>
</feature>
<feature type="region of interest" description="Disordered" evidence="1">
    <location>
        <begin position="24"/>
        <end position="66"/>
    </location>
</feature>
<organism evidence="2 3">
    <name type="scientific">Halorubrum ezzemoulense</name>
    <name type="common">Halorubrum chaoviator</name>
    <dbReference type="NCBI Taxonomy" id="337243"/>
    <lineage>
        <taxon>Archaea</taxon>
        <taxon>Methanobacteriati</taxon>
        <taxon>Methanobacteriota</taxon>
        <taxon>Stenosarchaea group</taxon>
        <taxon>Halobacteria</taxon>
        <taxon>Halobacteriales</taxon>
        <taxon>Haloferacaceae</taxon>
        <taxon>Halorubrum</taxon>
    </lineage>
</organism>
<evidence type="ECO:0000313" key="2">
    <source>
        <dbReference type="EMBL" id="OYR73059.1"/>
    </source>
</evidence>
<feature type="compositionally biased region" description="Polar residues" evidence="1">
    <location>
        <begin position="32"/>
        <end position="45"/>
    </location>
</feature>
<accession>A0A256JVY5</accession>
<proteinExistence type="predicted"/>
<name>A0A256JVY5_HALEZ</name>
<gene>
    <name evidence="2" type="ORF">DJ78_01305</name>
</gene>
<evidence type="ECO:0000313" key="3">
    <source>
        <dbReference type="Proteomes" id="UP000216758"/>
    </source>
</evidence>
<dbReference type="AlphaFoldDB" id="A0A256JVY5"/>